<dbReference type="GO" id="GO:0006893">
    <property type="term" value="P:Golgi to plasma membrane transport"/>
    <property type="evidence" value="ECO:0007669"/>
    <property type="project" value="TreeGrafter"/>
</dbReference>
<evidence type="ECO:0000313" key="7">
    <source>
        <dbReference type="Proteomes" id="UP000887575"/>
    </source>
</evidence>
<organism evidence="7 8">
    <name type="scientific">Mesorhabditis belari</name>
    <dbReference type="NCBI Taxonomy" id="2138241"/>
    <lineage>
        <taxon>Eukaryota</taxon>
        <taxon>Metazoa</taxon>
        <taxon>Ecdysozoa</taxon>
        <taxon>Nematoda</taxon>
        <taxon>Chromadorea</taxon>
        <taxon>Rhabditida</taxon>
        <taxon>Rhabditina</taxon>
        <taxon>Rhabditomorpha</taxon>
        <taxon>Rhabditoidea</taxon>
        <taxon>Rhabditidae</taxon>
        <taxon>Mesorhabditinae</taxon>
        <taxon>Mesorhabditis</taxon>
    </lineage>
</organism>
<feature type="coiled-coil region" evidence="4">
    <location>
        <begin position="452"/>
        <end position="486"/>
    </location>
</feature>
<evidence type="ECO:0000313" key="8">
    <source>
        <dbReference type="WBParaSite" id="MBELARI_LOCUS17852"/>
    </source>
</evidence>
<feature type="coiled-coil region" evidence="4">
    <location>
        <begin position="314"/>
        <end position="363"/>
    </location>
</feature>
<feature type="coiled-coil region" evidence="4">
    <location>
        <begin position="225"/>
        <end position="270"/>
    </location>
</feature>
<proteinExistence type="inferred from homology"/>
<feature type="domain" description="CCDC93 coiled-coil" evidence="5">
    <location>
        <begin position="222"/>
        <end position="515"/>
    </location>
</feature>
<dbReference type="PANTHER" id="PTHR16441">
    <property type="entry name" value="FIDIPIDINE"/>
    <property type="match status" value="1"/>
</dbReference>
<evidence type="ECO:0000256" key="2">
    <source>
        <dbReference type="ARBA" id="ARBA00016765"/>
    </source>
</evidence>
<evidence type="ECO:0000256" key="4">
    <source>
        <dbReference type="SAM" id="Coils"/>
    </source>
</evidence>
<dbReference type="InterPro" id="IPR039116">
    <property type="entry name" value="CCDC93"/>
</dbReference>
<dbReference type="Pfam" id="PF09762">
    <property type="entry name" value="CCDC93_CC"/>
    <property type="match status" value="1"/>
</dbReference>
<protein>
    <recommendedName>
        <fullName evidence="2">Coiled-coil domain-containing protein 93</fullName>
    </recommendedName>
</protein>
<sequence length="525" mass="61784">MEVKTKLEIGEDEEEFQRLTHCVELLVAAGYFRARVKGLSAFDKIVGGIVWCISTCNYTVDVDLLYAENSTIGQKIALTERICEVLMQLQCPYPLEPHQIQGLDILNIYPVIQWLVKKAIEAKELFGDRNKNFVSYLADPNFREKAVKPELRFSDSNFQLNENLAKNFPSISSQKELLKAVRKIGKREETPEKEEFLLLEEAIRRSKLPEFEKTIKIDTFEFEEKESTSQHREETEEDLDRLIEELNSELRDLGDECQVEEINLQTLEAECLLLDEKLNYAGKLEKNLDEELLSDLREKFGFYMQISTREAEFKRQCEREIDKIMGEILRFEENAERAEDINRKEWEDRLLIEEEKLKRVREMGATWAREIAGLQRSIDSVPSQIEIAQYHKRLIELYNQMGSKHRQTRQYYVYHNYLIDLRNYMKKEAELLNSIEEAVPLAKTEANRDSFINQLTRILRGVETNLEKHQQQEKELDGKKEILSVEIGFQREKERAFQKALDDFKKACEAIEKYQQLLRVDAINK</sequence>
<name>A0AAF3EUI9_9BILA</name>
<evidence type="ECO:0000259" key="6">
    <source>
        <dbReference type="Pfam" id="PF21673"/>
    </source>
</evidence>
<comment type="similarity">
    <text evidence="1">Belongs to the CCDC93 family.</text>
</comment>
<evidence type="ECO:0000256" key="3">
    <source>
        <dbReference type="ARBA" id="ARBA00023054"/>
    </source>
</evidence>
<keyword evidence="7" id="KW-1185">Reference proteome</keyword>
<accession>A0AAF3EUI9</accession>
<dbReference type="Proteomes" id="UP000887575">
    <property type="component" value="Unassembled WGS sequence"/>
</dbReference>
<keyword evidence="3 4" id="KW-0175">Coiled coil</keyword>
<reference evidence="8" key="1">
    <citation type="submission" date="2024-02" db="UniProtKB">
        <authorList>
            <consortium name="WormBaseParasite"/>
        </authorList>
    </citation>
    <scope>IDENTIFICATION</scope>
</reference>
<feature type="domain" description="CCDC93 N-terminal" evidence="6">
    <location>
        <begin position="14"/>
        <end position="120"/>
    </location>
</feature>
<dbReference type="InterPro" id="IPR019159">
    <property type="entry name" value="CCDC93_CC"/>
</dbReference>
<evidence type="ECO:0000259" key="5">
    <source>
        <dbReference type="Pfam" id="PF09762"/>
    </source>
</evidence>
<dbReference type="AlphaFoldDB" id="A0AAF3EUI9"/>
<dbReference type="Pfam" id="PF21673">
    <property type="entry name" value="CCDC93_N"/>
    <property type="match status" value="1"/>
</dbReference>
<evidence type="ECO:0000256" key="1">
    <source>
        <dbReference type="ARBA" id="ARBA00007219"/>
    </source>
</evidence>
<dbReference type="InterPro" id="IPR048747">
    <property type="entry name" value="CCDC93_N"/>
</dbReference>
<dbReference type="WBParaSite" id="MBELARI_LOCUS17852">
    <property type="protein sequence ID" value="MBELARI_LOCUS17852"/>
    <property type="gene ID" value="MBELARI_LOCUS17852"/>
</dbReference>
<dbReference type="PANTHER" id="PTHR16441:SF0">
    <property type="entry name" value="COILED-COIL DOMAIN-CONTAINING PROTEIN 93"/>
    <property type="match status" value="1"/>
</dbReference>